<name>A0A7Z2GM30_9BURK</name>
<feature type="transmembrane region" description="Helical" evidence="6">
    <location>
        <begin position="304"/>
        <end position="322"/>
    </location>
</feature>
<dbReference type="PROSITE" id="PS50850">
    <property type="entry name" value="MFS"/>
    <property type="match status" value="1"/>
</dbReference>
<feature type="compositionally biased region" description="Basic and acidic residues" evidence="5">
    <location>
        <begin position="392"/>
        <end position="415"/>
    </location>
</feature>
<protein>
    <submittedName>
        <fullName evidence="8">MFS transporter</fullName>
    </submittedName>
</protein>
<dbReference type="InterPro" id="IPR011701">
    <property type="entry name" value="MFS"/>
</dbReference>
<keyword evidence="4 6" id="KW-0472">Membrane</keyword>
<feature type="transmembrane region" description="Helical" evidence="6">
    <location>
        <begin position="334"/>
        <end position="353"/>
    </location>
</feature>
<dbReference type="AlphaFoldDB" id="A0A7Z2GM30"/>
<dbReference type="PROSITE" id="PS00216">
    <property type="entry name" value="SUGAR_TRANSPORT_1"/>
    <property type="match status" value="1"/>
</dbReference>
<dbReference type="CDD" id="cd17477">
    <property type="entry name" value="MFS_YcaD_like"/>
    <property type="match status" value="1"/>
</dbReference>
<evidence type="ECO:0000256" key="4">
    <source>
        <dbReference type="ARBA" id="ARBA00023136"/>
    </source>
</evidence>
<sequence>MRSLVGLLSGYTILVCGNSLLTTLISLRMLHAAHSALAVGLVQSCYYIGFICGALGLGPLVTRIGPQRAFIGFSAITALAALGYLSFDTPEAWAALRLVMGFSMVGVFTSIESGVNGAVQNAQRGRAFALYLVLTYLGVSAGQFLLGANAPGSLAEHGLVNALFVAALVPVALIGDWQQVVVTPRPVATPLATPKRPTLLLDGLRELTRVAPRSVPACIGAGLLSSAFYALTPVYLADIGYPSSEISHAMGVVLIGALLSQWPVGRLSDRLGRRATLGAVALVAAFAAAALIVIRVAAIVDVLLFLYVALTFTLYGVIVSDVNDRVDQARRVQTSATLLLVFSLGGAAGPTLASLFMRLLGAGGLYVFALVITLALAALSRAPERAVAQAREPADAPPVEHAHESTKERASEHVIEPVIVKESQASEP</sequence>
<dbReference type="InterPro" id="IPR036259">
    <property type="entry name" value="MFS_trans_sf"/>
</dbReference>
<dbReference type="OrthoDB" id="9810614at2"/>
<keyword evidence="3 6" id="KW-1133">Transmembrane helix</keyword>
<evidence type="ECO:0000256" key="3">
    <source>
        <dbReference type="ARBA" id="ARBA00022989"/>
    </source>
</evidence>
<dbReference type="InterPro" id="IPR020846">
    <property type="entry name" value="MFS_dom"/>
</dbReference>
<feature type="transmembrane region" description="Helical" evidence="6">
    <location>
        <begin position="93"/>
        <end position="115"/>
    </location>
</feature>
<feature type="transmembrane region" description="Helical" evidence="6">
    <location>
        <begin position="359"/>
        <end position="379"/>
    </location>
</feature>
<dbReference type="PANTHER" id="PTHR23521:SF3">
    <property type="entry name" value="MFS TRANSPORTER"/>
    <property type="match status" value="1"/>
</dbReference>
<feature type="transmembrane region" description="Helical" evidence="6">
    <location>
        <begin position="158"/>
        <end position="175"/>
    </location>
</feature>
<dbReference type="Pfam" id="PF07690">
    <property type="entry name" value="MFS_1"/>
    <property type="match status" value="1"/>
</dbReference>
<reference evidence="8 9" key="1">
    <citation type="submission" date="2019-12" db="EMBL/GenBank/DDBJ databases">
        <title>Paraburkholderia acidiphila 7Q-K02 sp. nov and Paraburkholderia acidisoli DHF22 sp. nov., two strains isolated from forest soil.</title>
        <authorList>
            <person name="Gao Z."/>
            <person name="Qiu L."/>
        </authorList>
    </citation>
    <scope>NUCLEOTIDE SEQUENCE [LARGE SCALE GENOMIC DNA]</scope>
    <source>
        <strain evidence="8 9">DHF22</strain>
    </source>
</reference>
<feature type="transmembrane region" description="Helical" evidence="6">
    <location>
        <begin position="248"/>
        <end position="265"/>
    </location>
</feature>
<dbReference type="Proteomes" id="UP000433577">
    <property type="component" value="Chromosome 2"/>
</dbReference>
<dbReference type="GO" id="GO:0022857">
    <property type="term" value="F:transmembrane transporter activity"/>
    <property type="evidence" value="ECO:0007669"/>
    <property type="project" value="InterPro"/>
</dbReference>
<keyword evidence="9" id="KW-1185">Reference proteome</keyword>
<dbReference type="KEGG" id="pacs:FAZ98_21595"/>
<feature type="domain" description="Major facilitator superfamily (MFS) profile" evidence="7">
    <location>
        <begin position="1"/>
        <end position="387"/>
    </location>
</feature>
<evidence type="ECO:0000256" key="6">
    <source>
        <dbReference type="SAM" id="Phobius"/>
    </source>
</evidence>
<dbReference type="SUPFAM" id="SSF103473">
    <property type="entry name" value="MFS general substrate transporter"/>
    <property type="match status" value="1"/>
</dbReference>
<proteinExistence type="predicted"/>
<feature type="region of interest" description="Disordered" evidence="5">
    <location>
        <begin position="389"/>
        <end position="428"/>
    </location>
</feature>
<dbReference type="InterPro" id="IPR005829">
    <property type="entry name" value="Sugar_transporter_CS"/>
</dbReference>
<dbReference type="Gene3D" id="1.20.1250.20">
    <property type="entry name" value="MFS general substrate transporter like domains"/>
    <property type="match status" value="2"/>
</dbReference>
<organism evidence="8 9">
    <name type="scientific">Paraburkholderia acidisoli</name>
    <dbReference type="NCBI Taxonomy" id="2571748"/>
    <lineage>
        <taxon>Bacteria</taxon>
        <taxon>Pseudomonadati</taxon>
        <taxon>Pseudomonadota</taxon>
        <taxon>Betaproteobacteria</taxon>
        <taxon>Burkholderiales</taxon>
        <taxon>Burkholderiaceae</taxon>
        <taxon>Paraburkholderia</taxon>
    </lineage>
</organism>
<comment type="subcellular location">
    <subcellularLocation>
        <location evidence="1">Membrane</location>
        <topology evidence="1">Multi-pass membrane protein</topology>
    </subcellularLocation>
</comment>
<evidence type="ECO:0000259" key="7">
    <source>
        <dbReference type="PROSITE" id="PS50850"/>
    </source>
</evidence>
<feature type="transmembrane region" description="Helical" evidence="6">
    <location>
        <begin position="37"/>
        <end position="57"/>
    </location>
</feature>
<dbReference type="PANTHER" id="PTHR23521">
    <property type="entry name" value="TRANSPORTER MFS SUPERFAMILY"/>
    <property type="match status" value="1"/>
</dbReference>
<evidence type="ECO:0000313" key="9">
    <source>
        <dbReference type="Proteomes" id="UP000433577"/>
    </source>
</evidence>
<dbReference type="InterPro" id="IPR047200">
    <property type="entry name" value="MFS_YcaD-like"/>
</dbReference>
<evidence type="ECO:0000256" key="1">
    <source>
        <dbReference type="ARBA" id="ARBA00004141"/>
    </source>
</evidence>
<feature type="transmembrane region" description="Helical" evidence="6">
    <location>
        <begin position="277"/>
        <end position="298"/>
    </location>
</feature>
<evidence type="ECO:0000313" key="8">
    <source>
        <dbReference type="EMBL" id="QGZ64317.1"/>
    </source>
</evidence>
<dbReference type="GO" id="GO:0005886">
    <property type="term" value="C:plasma membrane"/>
    <property type="evidence" value="ECO:0007669"/>
    <property type="project" value="TreeGrafter"/>
</dbReference>
<evidence type="ECO:0000256" key="5">
    <source>
        <dbReference type="SAM" id="MobiDB-lite"/>
    </source>
</evidence>
<dbReference type="EMBL" id="CP046914">
    <property type="protein sequence ID" value="QGZ64317.1"/>
    <property type="molecule type" value="Genomic_DNA"/>
</dbReference>
<feature type="transmembrane region" description="Helical" evidence="6">
    <location>
        <begin position="69"/>
        <end position="87"/>
    </location>
</feature>
<accession>A0A7Z2GM30</accession>
<gene>
    <name evidence="8" type="ORF">FAZ98_21595</name>
</gene>
<evidence type="ECO:0000256" key="2">
    <source>
        <dbReference type="ARBA" id="ARBA00022692"/>
    </source>
</evidence>
<dbReference type="RefSeq" id="WP_158953626.1">
    <property type="nucleotide sequence ID" value="NZ_CP046914.1"/>
</dbReference>
<keyword evidence="2 6" id="KW-0812">Transmembrane</keyword>
<feature type="transmembrane region" description="Helical" evidence="6">
    <location>
        <begin position="215"/>
        <end position="236"/>
    </location>
</feature>
<feature type="transmembrane region" description="Helical" evidence="6">
    <location>
        <begin position="127"/>
        <end position="146"/>
    </location>
</feature>